<sequence length="107" mass="11265">MPSTKPAKDDTASVPDKPAVTASAVRTSTPSPAPAEQTGSRPGVYEYTHFTDCVYPHVPLTARAATADRPATVYAWPFGPPADGRWSPTSKSPNQAADNAPALPFQE</sequence>
<accession>A0ABW0WC86</accession>
<evidence type="ECO:0000313" key="3">
    <source>
        <dbReference type="Proteomes" id="UP001596065"/>
    </source>
</evidence>
<protein>
    <submittedName>
        <fullName evidence="2">Uncharacterized protein</fullName>
    </submittedName>
</protein>
<reference evidence="3" key="1">
    <citation type="journal article" date="2019" name="Int. J. Syst. Evol. Microbiol.">
        <title>The Global Catalogue of Microorganisms (GCM) 10K type strain sequencing project: providing services to taxonomists for standard genome sequencing and annotation.</title>
        <authorList>
            <consortium name="The Broad Institute Genomics Platform"/>
            <consortium name="The Broad Institute Genome Sequencing Center for Infectious Disease"/>
            <person name="Wu L."/>
            <person name="Ma J."/>
        </authorList>
    </citation>
    <scope>NUCLEOTIDE SEQUENCE [LARGE SCALE GENOMIC DNA]</scope>
    <source>
        <strain evidence="3">KCTC 5701</strain>
    </source>
</reference>
<name>A0ABW0WC86_STRNO</name>
<dbReference type="EMBL" id="JBHSOE010000003">
    <property type="protein sequence ID" value="MFC5654524.1"/>
    <property type="molecule type" value="Genomic_DNA"/>
</dbReference>
<proteinExistence type="predicted"/>
<keyword evidence="3" id="KW-1185">Reference proteome</keyword>
<feature type="compositionally biased region" description="Basic and acidic residues" evidence="1">
    <location>
        <begin position="1"/>
        <end position="11"/>
    </location>
</feature>
<gene>
    <name evidence="2" type="ORF">ACFP3J_03320</name>
</gene>
<comment type="caution">
    <text evidence="2">The sequence shown here is derived from an EMBL/GenBank/DDBJ whole genome shotgun (WGS) entry which is preliminary data.</text>
</comment>
<feature type="region of interest" description="Disordered" evidence="1">
    <location>
        <begin position="1"/>
        <end position="43"/>
    </location>
</feature>
<feature type="region of interest" description="Disordered" evidence="1">
    <location>
        <begin position="79"/>
        <end position="107"/>
    </location>
</feature>
<feature type="compositionally biased region" description="Polar residues" evidence="1">
    <location>
        <begin position="87"/>
        <end position="97"/>
    </location>
</feature>
<dbReference type="Proteomes" id="UP001596065">
    <property type="component" value="Unassembled WGS sequence"/>
</dbReference>
<organism evidence="2 3">
    <name type="scientific">Streptomyces nogalater</name>
    <dbReference type="NCBI Taxonomy" id="38314"/>
    <lineage>
        <taxon>Bacteria</taxon>
        <taxon>Bacillati</taxon>
        <taxon>Actinomycetota</taxon>
        <taxon>Actinomycetes</taxon>
        <taxon>Kitasatosporales</taxon>
        <taxon>Streptomycetaceae</taxon>
        <taxon>Streptomyces</taxon>
    </lineage>
</organism>
<dbReference type="RefSeq" id="WP_344347294.1">
    <property type="nucleotide sequence ID" value="NZ_BAAASM010000009.1"/>
</dbReference>
<evidence type="ECO:0000313" key="2">
    <source>
        <dbReference type="EMBL" id="MFC5654524.1"/>
    </source>
</evidence>
<evidence type="ECO:0000256" key="1">
    <source>
        <dbReference type="SAM" id="MobiDB-lite"/>
    </source>
</evidence>